<reference evidence="3" key="1">
    <citation type="journal article" date="2019" name="Int. J. Syst. Evol. Microbiol.">
        <title>The Global Catalogue of Microorganisms (GCM) 10K type strain sequencing project: providing services to taxonomists for standard genome sequencing and annotation.</title>
        <authorList>
            <consortium name="The Broad Institute Genomics Platform"/>
            <consortium name="The Broad Institute Genome Sequencing Center for Infectious Disease"/>
            <person name="Wu L."/>
            <person name="Ma J."/>
        </authorList>
    </citation>
    <scope>NUCLEOTIDE SEQUENCE [LARGE SCALE GENOMIC DNA]</scope>
    <source>
        <strain evidence="3">JCM 17027</strain>
    </source>
</reference>
<feature type="compositionally biased region" description="Basic and acidic residues" evidence="1">
    <location>
        <begin position="61"/>
        <end position="70"/>
    </location>
</feature>
<evidence type="ECO:0000313" key="3">
    <source>
        <dbReference type="Proteomes" id="UP001500034"/>
    </source>
</evidence>
<comment type="caution">
    <text evidence="2">The sequence shown here is derived from an EMBL/GenBank/DDBJ whole genome shotgun (WGS) entry which is preliminary data.</text>
</comment>
<organism evidence="2 3">
    <name type="scientific">Streptomyces marokkonensis</name>
    <dbReference type="NCBI Taxonomy" id="324855"/>
    <lineage>
        <taxon>Bacteria</taxon>
        <taxon>Bacillati</taxon>
        <taxon>Actinomycetota</taxon>
        <taxon>Actinomycetes</taxon>
        <taxon>Kitasatosporales</taxon>
        <taxon>Streptomycetaceae</taxon>
        <taxon>Streptomyces</taxon>
    </lineage>
</organism>
<protein>
    <submittedName>
        <fullName evidence="2">Uncharacterized protein</fullName>
    </submittedName>
</protein>
<keyword evidence="3" id="KW-1185">Reference proteome</keyword>
<dbReference type="EMBL" id="BAABCQ010000049">
    <property type="protein sequence ID" value="GAA3978152.1"/>
    <property type="molecule type" value="Genomic_DNA"/>
</dbReference>
<accession>A0ABP7QB49</accession>
<gene>
    <name evidence="2" type="ORF">GCM10022384_29830</name>
</gene>
<feature type="compositionally biased region" description="Low complexity" evidence="1">
    <location>
        <begin position="1"/>
        <end position="10"/>
    </location>
</feature>
<evidence type="ECO:0000256" key="1">
    <source>
        <dbReference type="SAM" id="MobiDB-lite"/>
    </source>
</evidence>
<dbReference type="Proteomes" id="UP001500034">
    <property type="component" value="Unassembled WGS sequence"/>
</dbReference>
<feature type="compositionally biased region" description="Basic and acidic residues" evidence="1">
    <location>
        <begin position="21"/>
        <end position="44"/>
    </location>
</feature>
<proteinExistence type="predicted"/>
<name>A0ABP7QB49_9ACTN</name>
<evidence type="ECO:0000313" key="2">
    <source>
        <dbReference type="EMBL" id="GAA3978152.1"/>
    </source>
</evidence>
<sequence length="93" mass="10209">MPLQEAPQQAEAEEAGGTGEGDVHDRGSPGSRHAEADGSIRFRTTDSPTHIPTPPPRTRRTHIEHSDRWRGKARPHPPILILVGITPVRELTN</sequence>
<feature type="region of interest" description="Disordered" evidence="1">
    <location>
        <begin position="1"/>
        <end position="74"/>
    </location>
</feature>